<keyword evidence="6" id="KW-0722">Serine protease inhibitor</keyword>
<evidence type="ECO:0000259" key="9">
    <source>
        <dbReference type="PROSITE" id="PS50234"/>
    </source>
</evidence>
<gene>
    <name evidence="12" type="primary">LOC111108614</name>
</gene>
<dbReference type="PANTHER" id="PTHR10338">
    <property type="entry name" value="INTER-ALPHA-TRYPSIN INHIBITOR HEAVY CHAIN FAMILY MEMBER"/>
    <property type="match status" value="1"/>
</dbReference>
<evidence type="ECO:0000256" key="1">
    <source>
        <dbReference type="ARBA" id="ARBA00004613"/>
    </source>
</evidence>
<feature type="domain" description="VWFA" evidence="9">
    <location>
        <begin position="282"/>
        <end position="463"/>
    </location>
</feature>
<organism evidence="11 12">
    <name type="scientific">Crassostrea virginica</name>
    <name type="common">Eastern oyster</name>
    <dbReference type="NCBI Taxonomy" id="6565"/>
    <lineage>
        <taxon>Eukaryota</taxon>
        <taxon>Metazoa</taxon>
        <taxon>Spiralia</taxon>
        <taxon>Lophotrochozoa</taxon>
        <taxon>Mollusca</taxon>
        <taxon>Bivalvia</taxon>
        <taxon>Autobranchia</taxon>
        <taxon>Pteriomorphia</taxon>
        <taxon>Ostreida</taxon>
        <taxon>Ostreoidea</taxon>
        <taxon>Ostreidae</taxon>
        <taxon>Crassostrea</taxon>
    </lineage>
</organism>
<dbReference type="Proteomes" id="UP000694844">
    <property type="component" value="Chromosome 8"/>
</dbReference>
<dbReference type="GO" id="GO:0005576">
    <property type="term" value="C:extracellular region"/>
    <property type="evidence" value="ECO:0007669"/>
    <property type="project" value="UniProtKB-SubCell"/>
</dbReference>
<dbReference type="SMART" id="SM00609">
    <property type="entry name" value="VIT"/>
    <property type="match status" value="1"/>
</dbReference>
<keyword evidence="7" id="KW-0325">Glycoprotein</keyword>
<dbReference type="PROSITE" id="PS51468">
    <property type="entry name" value="VIT"/>
    <property type="match status" value="1"/>
</dbReference>
<dbReference type="GO" id="GO:0004867">
    <property type="term" value="F:serine-type endopeptidase inhibitor activity"/>
    <property type="evidence" value="ECO:0007669"/>
    <property type="project" value="UniProtKB-KW"/>
</dbReference>
<evidence type="ECO:0000256" key="8">
    <source>
        <dbReference type="SAM" id="SignalP"/>
    </source>
</evidence>
<dbReference type="Pfam" id="PF00092">
    <property type="entry name" value="VWA"/>
    <property type="match status" value="1"/>
</dbReference>
<name>A0A8B8BA59_CRAVI</name>
<feature type="signal peptide" evidence="8">
    <location>
        <begin position="1"/>
        <end position="22"/>
    </location>
</feature>
<accession>A0A8B8BA59</accession>
<dbReference type="InterPro" id="IPR050934">
    <property type="entry name" value="ITIH"/>
</dbReference>
<dbReference type="SUPFAM" id="SSF53300">
    <property type="entry name" value="vWA-like"/>
    <property type="match status" value="1"/>
</dbReference>
<evidence type="ECO:0000256" key="7">
    <source>
        <dbReference type="ARBA" id="ARBA00023180"/>
    </source>
</evidence>
<dbReference type="AlphaFoldDB" id="A0A8B8BA59"/>
<dbReference type="GeneID" id="111108614"/>
<protein>
    <submittedName>
        <fullName evidence="12">Inter-alpha-trypsin inhibitor heavy chain H3-like</fullName>
    </submittedName>
</protein>
<evidence type="ECO:0000313" key="12">
    <source>
        <dbReference type="RefSeq" id="XP_022300305.1"/>
    </source>
</evidence>
<comment type="similarity">
    <text evidence="2">Belongs to the ITIH family.</text>
</comment>
<evidence type="ECO:0000259" key="10">
    <source>
        <dbReference type="PROSITE" id="PS51468"/>
    </source>
</evidence>
<dbReference type="InterPro" id="IPR002035">
    <property type="entry name" value="VWF_A"/>
</dbReference>
<keyword evidence="4" id="KW-0646">Protease inhibitor</keyword>
<keyword evidence="3" id="KW-0964">Secreted</keyword>
<keyword evidence="11" id="KW-1185">Reference proteome</keyword>
<dbReference type="OrthoDB" id="299997at2759"/>
<dbReference type="InterPro" id="IPR036465">
    <property type="entry name" value="vWFA_dom_sf"/>
</dbReference>
<dbReference type="InterPro" id="IPR013694">
    <property type="entry name" value="VIT"/>
</dbReference>
<dbReference type="KEGG" id="cvn:111108614"/>
<evidence type="ECO:0000256" key="6">
    <source>
        <dbReference type="ARBA" id="ARBA00022900"/>
    </source>
</evidence>
<keyword evidence="5 8" id="KW-0732">Signal</keyword>
<evidence type="ECO:0000256" key="2">
    <source>
        <dbReference type="ARBA" id="ARBA00010158"/>
    </source>
</evidence>
<dbReference type="PROSITE" id="PS50234">
    <property type="entry name" value="VWFA"/>
    <property type="match status" value="1"/>
</dbReference>
<dbReference type="PANTHER" id="PTHR10338:SF108">
    <property type="entry name" value="INTER-ALPHA-TRYPSIN INHIBITOR HEAVY CHAIN H4-LIKE PROTEIN"/>
    <property type="match status" value="1"/>
</dbReference>
<comment type="subcellular location">
    <subcellularLocation>
        <location evidence="1">Secreted</location>
    </subcellularLocation>
</comment>
<reference evidence="12" key="1">
    <citation type="submission" date="2025-08" db="UniProtKB">
        <authorList>
            <consortium name="RefSeq"/>
        </authorList>
    </citation>
    <scope>IDENTIFICATION</scope>
    <source>
        <tissue evidence="12">Whole sample</tissue>
    </source>
</reference>
<dbReference type="Gene3D" id="3.40.50.410">
    <property type="entry name" value="von Willebrand factor, type A domain"/>
    <property type="match status" value="1"/>
</dbReference>
<feature type="domain" description="VIT" evidence="10">
    <location>
        <begin position="22"/>
        <end position="151"/>
    </location>
</feature>
<dbReference type="SMART" id="SM00327">
    <property type="entry name" value="VWA"/>
    <property type="match status" value="1"/>
</dbReference>
<evidence type="ECO:0000313" key="11">
    <source>
        <dbReference type="Proteomes" id="UP000694844"/>
    </source>
</evidence>
<dbReference type="Pfam" id="PF08487">
    <property type="entry name" value="VIT"/>
    <property type="match status" value="1"/>
</dbReference>
<feature type="chain" id="PRO_5034663250" evidence="8">
    <location>
        <begin position="23"/>
        <end position="918"/>
    </location>
</feature>
<dbReference type="Pfam" id="PF06668">
    <property type="entry name" value="ITI_HC_C"/>
    <property type="match status" value="1"/>
</dbReference>
<dbReference type="InterPro" id="IPR010600">
    <property type="entry name" value="ITI_HC_C"/>
</dbReference>
<dbReference type="GO" id="GO:0030212">
    <property type="term" value="P:hyaluronan metabolic process"/>
    <property type="evidence" value="ECO:0007669"/>
    <property type="project" value="InterPro"/>
</dbReference>
<sequence length="918" mass="103534">MAELGTAFLSVGLFLCFDFAVCFTNSLDLAFQPKTTRVVSLHIKSSILYRFSSTIVTSTIINDDVRATETTFEVTLPDAAFISNFTLEIDGNIYPGEVRDKEIAKNAYENARLRGHTAGHIETRPRDTNKFQISINIAAFSEVTFTLNYNELLQRRRGNYDHTIYVNPGQIVDSLLVEVTIQESRAITQLHVPPLRNDILTEHQNSIWNTYATVRRPSLTSAYIRYNPSPEDQKRASLQGMAGLFVVEYDVERTTNVGEVMVVNGYFVHYFAPQSIPRMKRKVLFILDTSGSMIGTKIRQLKIAMLDILTSLDEGDRFNIIKFTDVVTRWWNHSALVEVTPYSVSSAKEFINDVTADGWTNINDAVSMGLDLIQKDRADHGFSPLIIFLTDGTATEGETDHSKILDTISTRNREHVPIFSLSFGEDADYGFLKKMSAQNSGFVRKIYEASDASLQLTGFYGEIASTLLSNLTFRYLDDTVVGKSVTNTIYPTFFEGSEIVIAGKLSDTNVSALTLEICGTSSKGPLEWRTAASNGNNIFDFIQNSPTEVMASNFSQITEKIWSYMTIKQLLINRLRERNTTARAELKRRALELALQYNFVTPLTSMVVTRPQDENVIQPSADYGLNDSPYSVWGDELKASQGLELAGNSPEYVDNDPHFIVRVKGLADSVCFDVMGNEGDVYNLVKDEISGIIVNAKVATTREGTNPNRTFTSLKDKSQDDTSNLKTYFGEITISGDRSVMNVTPGHWSVNGLEYDWKPSQTITVHKTKLVTDGTGKMIAIMFPHKITLLIVRHMRTKRQLELGKIHFLGFYIVDDRGFSWYTHGLLGQFIYRRISLEKKKMSKNGKTRGKLKVEGNTKRMRRVSALLGKRVNLATNSYVSCWMVQRNGRRLIDGVFTDYLVRNSTTSQRWKRKRSKT</sequence>
<evidence type="ECO:0000256" key="4">
    <source>
        <dbReference type="ARBA" id="ARBA00022690"/>
    </source>
</evidence>
<evidence type="ECO:0000256" key="3">
    <source>
        <dbReference type="ARBA" id="ARBA00022525"/>
    </source>
</evidence>
<proteinExistence type="inferred from homology"/>
<dbReference type="RefSeq" id="XP_022300305.1">
    <property type="nucleotide sequence ID" value="XM_022444597.1"/>
</dbReference>
<evidence type="ECO:0000256" key="5">
    <source>
        <dbReference type="ARBA" id="ARBA00022729"/>
    </source>
</evidence>